<dbReference type="Pfam" id="PF00501">
    <property type="entry name" value="AMP-binding"/>
    <property type="match status" value="1"/>
</dbReference>
<evidence type="ECO:0000259" key="3">
    <source>
        <dbReference type="Pfam" id="PF00501"/>
    </source>
</evidence>
<dbReference type="Proteomes" id="UP000192997">
    <property type="component" value="Unassembled WGS sequence"/>
</dbReference>
<feature type="domain" description="AMP-binding enzyme C-terminal" evidence="4">
    <location>
        <begin position="398"/>
        <end position="472"/>
    </location>
</feature>
<keyword evidence="2 5" id="KW-0436">Ligase</keyword>
<dbReference type="AlphaFoldDB" id="A0A1X4GB09"/>
<dbReference type="InterPro" id="IPR000873">
    <property type="entry name" value="AMP-dep_synth/lig_dom"/>
</dbReference>
<evidence type="ECO:0000256" key="1">
    <source>
        <dbReference type="ARBA" id="ARBA00006432"/>
    </source>
</evidence>
<organism evidence="5 6">
    <name type="scientific">Cylindrospermopsis raciborskii CENA303</name>
    <dbReference type="NCBI Taxonomy" id="1170769"/>
    <lineage>
        <taxon>Bacteria</taxon>
        <taxon>Bacillati</taxon>
        <taxon>Cyanobacteriota</taxon>
        <taxon>Cyanophyceae</taxon>
        <taxon>Nostocales</taxon>
        <taxon>Aphanizomenonaceae</taxon>
        <taxon>Cylindrospermopsis</taxon>
    </lineage>
</organism>
<dbReference type="Pfam" id="PF13193">
    <property type="entry name" value="AMP-binding_C"/>
    <property type="match status" value="1"/>
</dbReference>
<reference evidence="6" key="1">
    <citation type="submission" date="2017-04" db="EMBL/GenBank/DDBJ databases">
        <authorList>
            <person name="Abreu V.A."/>
            <person name="Popin R.V."/>
            <person name="Rigonato J."/>
            <person name="Andreote A.P."/>
            <person name="Schaker P.C."/>
            <person name="Hoff-Risseti C."/>
            <person name="Alvarenga D.O."/>
            <person name="Varani A.M."/>
            <person name="Fiore M.F."/>
        </authorList>
    </citation>
    <scope>NUCLEOTIDE SEQUENCE [LARGE SCALE GENOMIC DNA]</scope>
    <source>
        <strain evidence="6">CENA303</strain>
    </source>
</reference>
<dbReference type="InterPro" id="IPR042099">
    <property type="entry name" value="ANL_N_sf"/>
</dbReference>
<proteinExistence type="inferred from homology"/>
<evidence type="ECO:0000256" key="2">
    <source>
        <dbReference type="ARBA" id="ARBA00022598"/>
    </source>
</evidence>
<accession>A0A1X4GB09</accession>
<dbReference type="GO" id="GO:0006631">
    <property type="term" value="P:fatty acid metabolic process"/>
    <property type="evidence" value="ECO:0007669"/>
    <property type="project" value="TreeGrafter"/>
</dbReference>
<evidence type="ECO:0000313" key="6">
    <source>
        <dbReference type="Proteomes" id="UP000192997"/>
    </source>
</evidence>
<protein>
    <submittedName>
        <fullName evidence="5">2-succinylbenzoate-CoA ligase</fullName>
    </submittedName>
</protein>
<dbReference type="EMBL" id="NBYN01000014">
    <property type="protein sequence ID" value="OSO94220.1"/>
    <property type="molecule type" value="Genomic_DNA"/>
</dbReference>
<gene>
    <name evidence="5" type="ORF">B7O87_03370</name>
</gene>
<dbReference type="InterPro" id="IPR025110">
    <property type="entry name" value="AMP-bd_C"/>
</dbReference>
<dbReference type="SUPFAM" id="SSF56801">
    <property type="entry name" value="Acetyl-CoA synthetase-like"/>
    <property type="match status" value="1"/>
</dbReference>
<dbReference type="RefSeq" id="WP_071249775.1">
    <property type="nucleotide sequence ID" value="NZ_NBYN01000014.1"/>
</dbReference>
<dbReference type="GO" id="GO:0031956">
    <property type="term" value="F:medium-chain fatty acid-CoA ligase activity"/>
    <property type="evidence" value="ECO:0007669"/>
    <property type="project" value="TreeGrafter"/>
</dbReference>
<dbReference type="InterPro" id="IPR045851">
    <property type="entry name" value="AMP-bd_C_sf"/>
</dbReference>
<dbReference type="Gene3D" id="3.30.300.30">
    <property type="match status" value="1"/>
</dbReference>
<dbReference type="PANTHER" id="PTHR43201">
    <property type="entry name" value="ACYL-COA SYNTHETASE"/>
    <property type="match status" value="1"/>
</dbReference>
<evidence type="ECO:0000259" key="4">
    <source>
        <dbReference type="Pfam" id="PF13193"/>
    </source>
</evidence>
<sequence length="492" mass="55893">MESYLLKSLLNLEDKNISRENWLIVENGEEFETLVEELYGEIRHQLDRQIDHNHEPIYKPLKIILAQRDPVKFLAGFIAGCAAECAVFLCNPDWEKNEWEQVWDLVNPDMIWGDEIKFPDFTTTNTNITSEKPIISGIMIPTGGSSGKIKFAIHTWETLTASVRGFTEYFNLSSVNSFCVLPLYHVSGLMQFMRSFTTGGKLVITSFKQLTSESGQKSDIYKIKNSDFFISLVPTQLQRLLENQKLTQWLSEFKTVLLGGGPSWNDLLTKARANDIRLAPTYGMTETASQIATLKPDEFLKIPLDEFLKTKNSGRTLPHAEIVMEHLLENEHYGENHLGVIRIKAKSLALGYYPTIWQDDQGFLTDDMGFLDQNGYLHIVGRRSNKIISGGENIYPSEVEAAIRATTLIMDVCVIGIPDHNWGEAVTAIYVPQSPPTPILEIKNQLQQTLTRFKIPKYWIPVVSLPRNQQGKINISQLQQIILESLDQEEIV</sequence>
<evidence type="ECO:0000313" key="5">
    <source>
        <dbReference type="EMBL" id="OSO94220.1"/>
    </source>
</evidence>
<comment type="similarity">
    <text evidence="1">Belongs to the ATP-dependent AMP-binding enzyme family.</text>
</comment>
<name>A0A1X4GB09_9CYAN</name>
<comment type="caution">
    <text evidence="5">The sequence shown here is derived from an EMBL/GenBank/DDBJ whole genome shotgun (WGS) entry which is preliminary data.</text>
</comment>
<dbReference type="Gene3D" id="3.40.50.12780">
    <property type="entry name" value="N-terminal domain of ligase-like"/>
    <property type="match status" value="1"/>
</dbReference>
<dbReference type="PANTHER" id="PTHR43201:SF5">
    <property type="entry name" value="MEDIUM-CHAIN ACYL-COA LIGASE ACSF2, MITOCHONDRIAL"/>
    <property type="match status" value="1"/>
</dbReference>
<feature type="domain" description="AMP-dependent synthetase/ligase" evidence="3">
    <location>
        <begin position="139"/>
        <end position="353"/>
    </location>
</feature>